<evidence type="ECO:0000256" key="2">
    <source>
        <dbReference type="ARBA" id="ARBA00022475"/>
    </source>
</evidence>
<dbReference type="PANTHER" id="PTHR35007">
    <property type="entry name" value="INTEGRAL MEMBRANE PROTEIN-RELATED"/>
    <property type="match status" value="1"/>
</dbReference>
<dbReference type="PANTHER" id="PTHR35007:SF2">
    <property type="entry name" value="PILUS ASSEMBLE PROTEIN"/>
    <property type="match status" value="1"/>
</dbReference>
<feature type="transmembrane region" description="Helical" evidence="6">
    <location>
        <begin position="298"/>
        <end position="321"/>
    </location>
</feature>
<gene>
    <name evidence="8" type="ORF">ACFPOC_14745</name>
</gene>
<evidence type="ECO:0000259" key="7">
    <source>
        <dbReference type="Pfam" id="PF00482"/>
    </source>
</evidence>
<evidence type="ECO:0000256" key="6">
    <source>
        <dbReference type="SAM" id="Phobius"/>
    </source>
</evidence>
<protein>
    <submittedName>
        <fullName evidence="8">Type II secretion system F family protein</fullName>
    </submittedName>
</protein>
<dbReference type="InterPro" id="IPR018076">
    <property type="entry name" value="T2SS_GspF_dom"/>
</dbReference>
<accession>A0ABW0SFI9</accession>
<name>A0ABW0SFI9_9RHOB</name>
<feature type="transmembrane region" description="Helical" evidence="6">
    <location>
        <begin position="143"/>
        <end position="161"/>
    </location>
</feature>
<reference evidence="9" key="1">
    <citation type="journal article" date="2019" name="Int. J. Syst. Evol. Microbiol.">
        <title>The Global Catalogue of Microorganisms (GCM) 10K type strain sequencing project: providing services to taxonomists for standard genome sequencing and annotation.</title>
        <authorList>
            <consortium name="The Broad Institute Genomics Platform"/>
            <consortium name="The Broad Institute Genome Sequencing Center for Infectious Disease"/>
            <person name="Wu L."/>
            <person name="Ma J."/>
        </authorList>
    </citation>
    <scope>NUCLEOTIDE SEQUENCE [LARGE SCALE GENOMIC DNA]</scope>
    <source>
        <strain evidence="9">KACC 11588</strain>
    </source>
</reference>
<evidence type="ECO:0000313" key="8">
    <source>
        <dbReference type="EMBL" id="MFC5567669.1"/>
    </source>
</evidence>
<feature type="transmembrane region" description="Helical" evidence="6">
    <location>
        <begin position="20"/>
        <end position="41"/>
    </location>
</feature>
<comment type="caution">
    <text evidence="8">The sequence shown here is derived from an EMBL/GenBank/DDBJ whole genome shotgun (WGS) entry which is preliminary data.</text>
</comment>
<keyword evidence="5 6" id="KW-0472">Membrane</keyword>
<dbReference type="Proteomes" id="UP001596056">
    <property type="component" value="Unassembled WGS sequence"/>
</dbReference>
<evidence type="ECO:0000256" key="1">
    <source>
        <dbReference type="ARBA" id="ARBA00004651"/>
    </source>
</evidence>
<sequence length="335" mass="35800">MPGLAPLQHWLASALGPSGPALALGLLGALLVLVALPALALRPRDGFDRLRGTAAARPPRAEERAERLRRAEGDRLRRFSGLLEPRAAAEHEAIRLWLVQAGYRDRDAVRIFHLAQIALGGGALVLGLALLLARAAALGLPPTAADLVLWALFPGIGGYVLPKTWVARRRAARIDAVARGFPDALDLLLICVEAGQSLDQALQRVAREIGAGAPELAQELGLVTHELRAGKDAPQVLRDMADRCGVPDIASFVTVLIQSRQFGTAVADALRVYAAEMRDKRVLRAEEKANTLPTRMTLATMLLTVPPLLLLLLGPSVHGIAQALGDDEATMEPEE</sequence>
<keyword evidence="3 6" id="KW-0812">Transmembrane</keyword>
<evidence type="ECO:0000256" key="5">
    <source>
        <dbReference type="ARBA" id="ARBA00023136"/>
    </source>
</evidence>
<evidence type="ECO:0000256" key="3">
    <source>
        <dbReference type="ARBA" id="ARBA00022692"/>
    </source>
</evidence>
<keyword evidence="2" id="KW-1003">Cell membrane</keyword>
<dbReference type="Pfam" id="PF00482">
    <property type="entry name" value="T2SSF"/>
    <property type="match status" value="1"/>
</dbReference>
<dbReference type="EMBL" id="JBHSNA010000017">
    <property type="protein sequence ID" value="MFC5567669.1"/>
    <property type="molecule type" value="Genomic_DNA"/>
</dbReference>
<keyword evidence="4 6" id="KW-1133">Transmembrane helix</keyword>
<evidence type="ECO:0000256" key="4">
    <source>
        <dbReference type="ARBA" id="ARBA00022989"/>
    </source>
</evidence>
<organism evidence="8 9">
    <name type="scientific">Rubellimicrobium aerolatum</name>
    <dbReference type="NCBI Taxonomy" id="490979"/>
    <lineage>
        <taxon>Bacteria</taxon>
        <taxon>Pseudomonadati</taxon>
        <taxon>Pseudomonadota</taxon>
        <taxon>Alphaproteobacteria</taxon>
        <taxon>Rhodobacterales</taxon>
        <taxon>Roseobacteraceae</taxon>
        <taxon>Rubellimicrobium</taxon>
    </lineage>
</organism>
<feature type="transmembrane region" description="Helical" evidence="6">
    <location>
        <begin position="114"/>
        <end position="137"/>
    </location>
</feature>
<feature type="domain" description="Type II secretion system protein GspF" evidence="7">
    <location>
        <begin position="185"/>
        <end position="313"/>
    </location>
</feature>
<keyword evidence="9" id="KW-1185">Reference proteome</keyword>
<comment type="subcellular location">
    <subcellularLocation>
        <location evidence="1">Cell membrane</location>
        <topology evidence="1">Multi-pass membrane protein</topology>
    </subcellularLocation>
</comment>
<proteinExistence type="predicted"/>
<evidence type="ECO:0000313" key="9">
    <source>
        <dbReference type="Proteomes" id="UP001596056"/>
    </source>
</evidence>
<dbReference type="RefSeq" id="WP_209842424.1">
    <property type="nucleotide sequence ID" value="NZ_JAGGJP010000016.1"/>
</dbReference>